<dbReference type="Proteomes" id="UP000178435">
    <property type="component" value="Unassembled WGS sequence"/>
</dbReference>
<dbReference type="EMBL" id="MGDF01000180">
    <property type="protein sequence ID" value="OGL43646.1"/>
    <property type="molecule type" value="Genomic_DNA"/>
</dbReference>
<comment type="caution">
    <text evidence="1">The sequence shown here is derived from an EMBL/GenBank/DDBJ whole genome shotgun (WGS) entry which is preliminary data.</text>
</comment>
<proteinExistence type="predicted"/>
<evidence type="ECO:0000313" key="2">
    <source>
        <dbReference type="Proteomes" id="UP000178435"/>
    </source>
</evidence>
<sequence>MLPKSFCDHKSPKAVTLSFPYGQKVSYTDNSRYNGSSAAKSAPIDLGLHDRVSISTYPFSEFVMSGPEHLVTKVEKNLSKNNLGFACKSKCIVEFDVMEVSPHFGNVAPDFFAAKLIYKFLDYIFHSGKHEKPEGGS</sequence>
<dbReference type="AlphaFoldDB" id="A0A1F7RQ07"/>
<evidence type="ECO:0000313" key="1">
    <source>
        <dbReference type="EMBL" id="OGL43646.1"/>
    </source>
</evidence>
<gene>
    <name evidence="1" type="ORF">A2149_04705</name>
</gene>
<name>A0A1F7RQ07_9BACT</name>
<organism evidence="1 2">
    <name type="scientific">Candidatus Schekmanbacteria bacterium RBG_16_38_11</name>
    <dbReference type="NCBI Taxonomy" id="1817880"/>
    <lineage>
        <taxon>Bacteria</taxon>
        <taxon>Candidatus Schekmaniibacteriota</taxon>
    </lineage>
</organism>
<evidence type="ECO:0008006" key="3">
    <source>
        <dbReference type="Google" id="ProtNLM"/>
    </source>
</evidence>
<protein>
    <recommendedName>
        <fullName evidence="3">Agmatinase</fullName>
    </recommendedName>
</protein>
<reference evidence="1 2" key="1">
    <citation type="journal article" date="2016" name="Nat. Commun.">
        <title>Thousands of microbial genomes shed light on interconnected biogeochemical processes in an aquifer system.</title>
        <authorList>
            <person name="Anantharaman K."/>
            <person name="Brown C.T."/>
            <person name="Hug L.A."/>
            <person name="Sharon I."/>
            <person name="Castelle C.J."/>
            <person name="Probst A.J."/>
            <person name="Thomas B.C."/>
            <person name="Singh A."/>
            <person name="Wilkins M.J."/>
            <person name="Karaoz U."/>
            <person name="Brodie E.L."/>
            <person name="Williams K.H."/>
            <person name="Hubbard S.S."/>
            <person name="Banfield J.F."/>
        </authorList>
    </citation>
    <scope>NUCLEOTIDE SEQUENCE [LARGE SCALE GENOMIC DNA]</scope>
</reference>
<accession>A0A1F7RQ07</accession>